<gene>
    <name evidence="2" type="ORF">PGQ11_005915</name>
</gene>
<dbReference type="Proteomes" id="UP001390339">
    <property type="component" value="Unassembled WGS sequence"/>
</dbReference>
<evidence type="ECO:0000256" key="1">
    <source>
        <dbReference type="SAM" id="MobiDB-lite"/>
    </source>
</evidence>
<keyword evidence="3" id="KW-1185">Reference proteome</keyword>
<accession>A0ABR2IR16</accession>
<comment type="caution">
    <text evidence="2">The sequence shown here is derived from an EMBL/GenBank/DDBJ whole genome shotgun (WGS) entry which is preliminary data.</text>
</comment>
<organism evidence="2 3">
    <name type="scientific">Apiospora arundinis</name>
    <dbReference type="NCBI Taxonomy" id="335852"/>
    <lineage>
        <taxon>Eukaryota</taxon>
        <taxon>Fungi</taxon>
        <taxon>Dikarya</taxon>
        <taxon>Ascomycota</taxon>
        <taxon>Pezizomycotina</taxon>
        <taxon>Sordariomycetes</taxon>
        <taxon>Xylariomycetidae</taxon>
        <taxon>Amphisphaeriales</taxon>
        <taxon>Apiosporaceae</taxon>
        <taxon>Apiospora</taxon>
    </lineage>
</organism>
<dbReference type="EMBL" id="JAPCWZ010000004">
    <property type="protein sequence ID" value="KAK8867337.1"/>
    <property type="molecule type" value="Genomic_DNA"/>
</dbReference>
<evidence type="ECO:0000313" key="2">
    <source>
        <dbReference type="EMBL" id="KAK8867337.1"/>
    </source>
</evidence>
<name>A0ABR2IR16_9PEZI</name>
<protein>
    <submittedName>
        <fullName evidence="2">Uncharacterized protein</fullName>
    </submittedName>
</protein>
<sequence length="132" mass="15116">MSNKTLYYSGEPPISQDSTLKWDKSRAVKEKKRHRAYIRAECDKKTRLFDPSSLLEEYPTEPDFSVQASERVQNIRPTGQHVHRHQDQTELAFSSTEKKGTLPMVSGKPIMLHRFGKLALLGRAVTSCERKA</sequence>
<proteinExistence type="predicted"/>
<reference evidence="2 3" key="1">
    <citation type="journal article" date="2024" name="IMA Fungus">
        <title>Apiospora arundinis, a panoply of carbohydrate-active enzymes and secondary metabolites.</title>
        <authorList>
            <person name="Sorensen T."/>
            <person name="Petersen C."/>
            <person name="Muurmann A.T."/>
            <person name="Christiansen J.V."/>
            <person name="Brundto M.L."/>
            <person name="Overgaard C.K."/>
            <person name="Boysen A.T."/>
            <person name="Wollenberg R.D."/>
            <person name="Larsen T.O."/>
            <person name="Sorensen J.L."/>
            <person name="Nielsen K.L."/>
            <person name="Sondergaard T.E."/>
        </authorList>
    </citation>
    <scope>NUCLEOTIDE SEQUENCE [LARGE SCALE GENOMIC DNA]</scope>
    <source>
        <strain evidence="2 3">AAU 773</strain>
    </source>
</reference>
<evidence type="ECO:0000313" key="3">
    <source>
        <dbReference type="Proteomes" id="UP001390339"/>
    </source>
</evidence>
<feature type="region of interest" description="Disordered" evidence="1">
    <location>
        <begin position="76"/>
        <end position="104"/>
    </location>
</feature>